<protein>
    <submittedName>
        <fullName evidence="2">Uncharacterized protein</fullName>
    </submittedName>
</protein>
<dbReference type="VEuPathDB" id="CryptoDB:CHUDEA8_1780"/>
<reference evidence="2" key="2">
    <citation type="submission" date="2015-08" db="EMBL/GenBank/DDBJ databases">
        <authorList>
            <person name="Babu N.S."/>
            <person name="Beckwith C.J."/>
            <person name="Beseler K.G."/>
            <person name="Brison A."/>
            <person name="Carone J.V."/>
            <person name="Caskin T.P."/>
            <person name="Diamond M."/>
            <person name="Durham M.E."/>
            <person name="Foxe J.M."/>
            <person name="Go M."/>
            <person name="Henderson B.A."/>
            <person name="Jones I.B."/>
            <person name="McGettigan J.A."/>
            <person name="Micheletti S.J."/>
            <person name="Nasrallah M.E."/>
            <person name="Ortiz D."/>
            <person name="Piller C.R."/>
            <person name="Privatt S.R."/>
            <person name="Schneider S.L."/>
            <person name="Sharp S."/>
            <person name="Smith T.C."/>
            <person name="Stanton J.D."/>
            <person name="Ullery H.E."/>
            <person name="Wilson R.J."/>
            <person name="Serrano M.G."/>
            <person name="Buck G."/>
            <person name="Lee V."/>
            <person name="Wang Y."/>
            <person name="Carvalho R."/>
            <person name="Voegtly L."/>
            <person name="Shi R."/>
            <person name="Duckworth R."/>
            <person name="Johnson A."/>
            <person name="Loviza R."/>
            <person name="Walstead R."/>
            <person name="Shah Z."/>
            <person name="Kiflezghi M."/>
            <person name="Wade K."/>
            <person name="Ball S.L."/>
            <person name="Bradley K.W."/>
            <person name="Asai D.J."/>
            <person name="Bowman C.A."/>
            <person name="Russell D.A."/>
            <person name="Pope W.H."/>
            <person name="Jacobs-Sera D."/>
            <person name="Hendrix R.W."/>
            <person name="Hatfull G.F."/>
        </authorList>
    </citation>
    <scope>NUCLEOTIDE SEQUENCE [LARGE SCALE GENOMIC DNA]</scope>
</reference>
<evidence type="ECO:0000313" key="3">
    <source>
        <dbReference type="EMBL" id="PPS98156.1"/>
    </source>
</evidence>
<accession>A0A0S4TK45</accession>
<keyword evidence="4" id="KW-1185">Reference proteome</keyword>
<dbReference type="EMBL" id="LN877954">
    <property type="protein sequence ID" value="CUV07725.1"/>
    <property type="molecule type" value="Genomic_DNA"/>
</dbReference>
<organism evidence="2">
    <name type="scientific">Cryptosporidium hominis</name>
    <dbReference type="NCBI Taxonomy" id="237895"/>
    <lineage>
        <taxon>Eukaryota</taxon>
        <taxon>Sar</taxon>
        <taxon>Alveolata</taxon>
        <taxon>Apicomplexa</taxon>
        <taxon>Conoidasida</taxon>
        <taxon>Coccidia</taxon>
        <taxon>Eucoccidiorida</taxon>
        <taxon>Eimeriorina</taxon>
        <taxon>Cryptosporidiidae</taxon>
        <taxon>Cryptosporidium</taxon>
    </lineage>
</organism>
<gene>
    <name evidence="2" type="ORF">CHUDEA8_1780</name>
    <name evidence="3" type="ORF">GY17_00000608</name>
</gene>
<dbReference type="Proteomes" id="UP000199752">
    <property type="component" value="Chromosome 8"/>
</dbReference>
<dbReference type="AlphaFoldDB" id="A0A0S4TK45"/>
<feature type="chain" id="PRO_5006627850" evidence="1">
    <location>
        <begin position="21"/>
        <end position="701"/>
    </location>
</feature>
<evidence type="ECO:0000256" key="1">
    <source>
        <dbReference type="SAM" id="SignalP"/>
    </source>
</evidence>
<sequence>MKRILWVCLLALSICQKGLGLGVRVGVGESNPLPAQTKSRINLIIKKQISNYNLDIPEVIIGKISEVMNDSISLTFEKMNSSVLDYCNKKIGEILETLKITFPDNFEKDLCYNVIVNHLKHVINRQHFAENIYQVSSKNLCENPDSSSPLSKFSHKECSFNSNRDRNSSKERIIVTPELAYLISDLFPIEPNQKECVVAFMRILSLPFGLEKEKAEELCKTVLETRKTVHFYRNDLVSNSKGSFNKVHEVSLSSKLTPFKRTPPFVEISHPHGVGGISYSSERVSEIKHSTQIFGKLVTLPFINSPIESISHSEKQLKYSQDHSKLPKNEIPKLNTREEIVFNDDIFSDLIFPCKTLNYEAKILASILFYYSNLLNIPITTEDACITCMRSVLVPAISVPKNKSREKKRGITPSEVINPFIPTCVNALMTMSMFSPASKLTLDYIPSLRTSENASKAFGKLCSKTMNRYIQIFGMIGIGNHGISCNPAQILLINSLQISIWTRFNALFASNELAQVACRVNIDSHASQASGECINLMKKITLGMSHDDIKTVCQSTVKFLQPQPVVLNPILYTISSIFQSITESVVYSNSISGSPNISSFIKLSKKILYFSKPKMDPQDYIDSCKALLGNNINIKLKSKEIYKICKFTSKPVLNVVMHYHIPLELQLFHKKQFNPRITFIKNTIKSYSNLVKREFSIHNNE</sequence>
<proteinExistence type="predicted"/>
<feature type="signal peptide" evidence="1">
    <location>
        <begin position="1"/>
        <end position="20"/>
    </location>
</feature>
<dbReference type="VEuPathDB" id="CryptoDB:Chro.80207"/>
<reference evidence="3 4" key="3">
    <citation type="submission" date="2017-10" db="EMBL/GenBank/DDBJ databases">
        <title>Consistent, comparative and evidence-based genome annotation and re-annotation for the closely-related species, Cryptosporidium parvum, C. hominis and C. tyzzeri.</title>
        <authorList>
            <person name="Baptista R.P."/>
            <person name="Li Y."/>
            <person name="Sateriale A."/>
            <person name="Striepen B."/>
            <person name="Kissinger J.C."/>
        </authorList>
    </citation>
    <scope>NUCLEOTIDE SEQUENCE [LARGE SCALE GENOMIC DNA]</scope>
    <source>
        <strain evidence="3">30976</strain>
    </source>
</reference>
<dbReference type="VEuPathDB" id="CryptoDB:ChTU502y2012_421g0020"/>
<name>A0A0S4TK45_CRYHO</name>
<evidence type="ECO:0000313" key="2">
    <source>
        <dbReference type="EMBL" id="CUV07725.1"/>
    </source>
</evidence>
<dbReference type="Proteomes" id="UP001429100">
    <property type="component" value="Unassembled WGS sequence"/>
</dbReference>
<evidence type="ECO:0000313" key="4">
    <source>
        <dbReference type="Proteomes" id="UP001429100"/>
    </source>
</evidence>
<dbReference type="EMBL" id="JTAI01000002">
    <property type="protein sequence ID" value="PPS98156.1"/>
    <property type="molecule type" value="Genomic_DNA"/>
</dbReference>
<dbReference type="VEuPathDB" id="CryptoDB:GY17_00000608"/>
<keyword evidence="1" id="KW-0732">Signal</keyword>
<reference evidence="3 4" key="1">
    <citation type="submission" date="2014-11" db="EMBL/GenBank/DDBJ databases">
        <title>Comparative genomic analysis of Cryptosporidium hominis reveals occurrence of genetic recombination in virulent subtypes.</title>
        <authorList>
            <person name="Guo Y."/>
            <person name="Tang K."/>
            <person name="Frace M."/>
            <person name="Li N."/>
            <person name="Roellig D.M."/>
            <person name="Sammons S."/>
            <person name="Knipe K."/>
            <person name="Rowe L."/>
            <person name="Feng Y."/>
            <person name="Xiao L."/>
        </authorList>
    </citation>
    <scope>NUCLEOTIDE SEQUENCE [LARGE SCALE GENOMIC DNA]</scope>
    <source>
        <strain evidence="3">30976</strain>
    </source>
</reference>